<dbReference type="STRING" id="461836.A0A0L0DMH3"/>
<evidence type="ECO:0000256" key="1">
    <source>
        <dbReference type="ARBA" id="ARBA00022737"/>
    </source>
</evidence>
<dbReference type="PROSITE" id="PS50088">
    <property type="entry name" value="ANK_REPEAT"/>
    <property type="match status" value="6"/>
</dbReference>
<feature type="compositionally biased region" description="Gly residues" evidence="4">
    <location>
        <begin position="1712"/>
        <end position="1723"/>
    </location>
</feature>
<feature type="repeat" description="ANK" evidence="3">
    <location>
        <begin position="2685"/>
        <end position="2722"/>
    </location>
</feature>
<name>A0A0L0DMH3_THETB</name>
<dbReference type="Pfam" id="PF12796">
    <property type="entry name" value="Ank_2"/>
    <property type="match status" value="2"/>
</dbReference>
<feature type="region of interest" description="Disordered" evidence="4">
    <location>
        <begin position="1878"/>
        <end position="1912"/>
    </location>
</feature>
<gene>
    <name evidence="5" type="ORF">AMSG_01189</name>
</gene>
<keyword evidence="1" id="KW-0677">Repeat</keyword>
<feature type="compositionally biased region" description="Low complexity" evidence="4">
    <location>
        <begin position="1724"/>
        <end position="1741"/>
    </location>
</feature>
<feature type="compositionally biased region" description="Gly residues" evidence="4">
    <location>
        <begin position="1114"/>
        <end position="1130"/>
    </location>
</feature>
<dbReference type="PROSITE" id="PS50297">
    <property type="entry name" value="ANK_REP_REGION"/>
    <property type="match status" value="4"/>
</dbReference>
<proteinExistence type="predicted"/>
<feature type="region of interest" description="Disordered" evidence="4">
    <location>
        <begin position="1065"/>
        <end position="1136"/>
    </location>
</feature>
<feature type="region of interest" description="Disordered" evidence="4">
    <location>
        <begin position="494"/>
        <end position="519"/>
    </location>
</feature>
<accession>A0A0L0DMH3</accession>
<dbReference type="Proteomes" id="UP000054408">
    <property type="component" value="Unassembled WGS sequence"/>
</dbReference>
<dbReference type="OrthoDB" id="539213at2759"/>
<dbReference type="InterPro" id="IPR002110">
    <property type="entry name" value="Ankyrin_rpt"/>
</dbReference>
<dbReference type="GeneID" id="25560949"/>
<sequence length="3447" mass="366094">MHVDGVEFRDVLVCSLPETDADSNDESRPTALLLVLEASTNAAVPPSPSTNPSLALLQATAAVHRASQQLVDSADDDEQAALPAAPGALASTAVYRQLVFESTAECVMSYMAGGTPDDLGILLRGINSYFRHSDQTLVDIAREVSALDPDAGNETDPALDPDLEDFVLVDPAGGDDGLAHLATAAFDLGSLPQAVSKMMELSAPAELGDAGRAPLNVYTALRKGPLGVLLGALPFRQFKVLLMRFVISKISLESPSFDAQTFAHDQMTVRQAFALLEVLRLYAPEWQFALLKSILYTVGVVLKPLPPAVLASSPGRALFRLEQLDITAVTISTSLLFKHYHLGVILLSRIRLESAALRAAIGEPEEDLVARVADDSPLFSLLYRHVYRPYLVDGSTKDIDKPLKCLFADPTLLPLIPAPLRARFAKSMPEASAGNETPGSSTAPSTPHSPALSSAPGTPSSVSSAASASAASVSASGALTAPLGFGEVSDDSLAAPGAGEASTTAGGSGAGASVSASSGLGLDDESQLERLRDLELQFLADLVSTFDARNDAKRFKFFRKKSQRLNLLLLLIPQVQMEAFVCKLMDVPAPITGAHVGALTDEGARKIASILDMIIELKRAAGARLEADLILLRGMFLRLTLPEEVDPSRTNLVELMRAIINAVTHSGLLDSLPCLVEWLSRISSMVGAPSFDWTPLDLSELCDEMDKQFTYIIESVVPELGEQWSKIQDMEFDPGTTHSLIASGGFWRDMPPDSRHLEPLLENLLSLRLLVSATVVELHRRQSQFLESFSHVRRLRQLTGFQIVTNTVAALGFVTDDVDVFGDDTLAELMQQIWRERQVLRAQDKGSLDLAVNFAETGTNLKKIKTRKGMLLRALSRFAADPHDPSSLDELLQIRDAWSRAADQALTIKETLEMVRDEKAEWHDELSLTRADLNARIADYHALIESLDRDVVNLNARLALATVHGFRAAVLDHLESLVLAAGSETAAEPLLELMQATEALLDEATAFSTVDAAASSSSGLSRTSSGIGRASASTSASLLRSSFESEVARRTRSFMARTRLQRSVSAEARLAQTATASSTRPSESESRATRMRRSLLTVDVGARAVDSDDDPDDSGGGVSGGGGGGSGRSGPRGAIMSPLRTMMDAEDAASAVVPESSYAASPSPFAATWFRAGDSGVSDWFNLTRFGVSKAATLDAFRLVRALKTLTTLAPLRALGGAPSALSAFRNNVKAFTFAFVMYAQFMGVGGTLAFARESRALWLSGGRGAELAESIHPDLFGFCAEYFARIEVLRALSWRWWKGFSCVRVSARVERARAELAAVHADVQALEVQRGSTHEALGELKFFLSSSFTFAAEESDAAASQFRARIKDIVATVLPVLVLAAPSLTGSYRAPLATHDTRQVQLAERAAWLKMQFAAIDTSPQAADALFASRETVLKALSESVPVLAGLVAEDDADIAALRRLRFYLEGLATTFANPDESLDSALEDALSVYARRVAVDEELLREPAWPLASPALSGEWGVGGALDAWGETTPSSLLDDARSALVRALDGILAKHDNATATPLVRSQILLSLLNPLEAYVLNAGSLSVAHQLALLKAVLDGVASVVEALSDSKRFALKFGSLYPILLKIRHIVSTVYVSVWRDWRYADELGEGLGRDMCTRPVAPHEPTPAVTTLQLMRSLVLEAHELIMLKRSVAQIQTALLPLKHMFPGGAGASGSGGGDDGGSTSSSNPTTPVASGEAGLAEAAAHNRALVAQVENLVAHLRPPNVVVVEAEAEGSMLAGFNELYDVIVRVNELAGALVSRPSDPAADEYFNLLVVCLANIRDNFEEYVDDTRRMIRSYAALRLPRYRASLKCATLGARLIRRSFALMIVPLGGLSSSAPSSPSKPPPGSPRRGPETDASMGTGLDSPRRRSHGVLASLASFSLSPTKLVDLRGLAGVFDPAPRFVVHESLRYKVAPEAPGVEFAVAQLASLLEAGLAGEAGLDGHGWQEMLLGGGIVPYEVFRISNGLDADAVLVSPLPRGVALTRMLEVDPFCLAGLEMEAFGVVLTNALLANHGAAGPPNYVVSFSDGVRVGSGSPYDGLGLSLIPTNVADALVDPIVRVYSGDGSCVQAVASFDLVFVLPHMRRPLAETTLMSLAALPTELFVGAWLKALQDSPCASGMDTSVDIADGSGCGGEAGEAGWSAESGPGHGVFTDAKLHAMGLPLKLVKGTPVLMYRRLKAIQAVAEEVLAGDREQVTGEELLTTMYPLLGRVYSAALDAGEDEACRAFDDAAGYSELNFAAAVTGASLALESARALPEQWADDGEDFGDGAGPVLWRRNMVASDYELDRVQDVERAAEDLMGEVTFSDLAVGPGAASREAAYWEWVKTNRAMRRLSLRQTRSIDGDEVVRLANDRRYAGLREIFLDGNAEVRLGAVQALLRPPVHATPNRVLVRELAVSGESGRFELVLNDGSHFEFSTTPDSALLEWSDLVELVRALVRVRDAEGLGFVLGEMALVAGSRADLEAFVNTRVSTSSRAVAATALLMAVEAQDLALVTLLLEHGANVDDVDSEQSRRSALHLACLHAGPELVAELLAWGANPRSVDVNGKSPLHYSAEYDRASVVPLLLLYDAWRGRSEGGWPTRVAEVEAALEAVSVVPNRETGSGSLRYECYVARSEGCDASEALARQQAYTDMAEATDVRCALHYACSSGVVDSERCELVALLLGAGADPDVSNPDGWTALHWAARAGRAPVVQALLDAGANASAATLQGRTPLDEAVEFGHSRVVRLLLTGRDDGSEGEPEAVIDPLVRLARPSCSHALVSVRERALACVRVGGLLEASKAHSSAVVCYQAGAALVGIMAEGGDAPADVLREYVVSRAKAAESTALRERAVMSGDSVRDWLVRLRNELVESSDIEEYSAGLREFLSVLVASWVESGGEPPVMDVVVRGDVARGEAGAGATLELGVLVADESEEAVAYASALLEGIRGQIAASGECVGVLGAELALESGRSGVGCAGVRTDVGVATVKGALEAVKRAEKRGIGVAELVLHLRSSKAVYVVGGSDGKFVNLTSELRTALEKHLSSSSMWKLSLGTKPRVRVAQSAMACAIGCVVPPGGGDSWQNVWRVPRLVVDALAVYHGVTSEAQHFRSQLAELAAGGAVAGETAEQWKEYFVTASRWATAAAAGRADARVTDWLGERARNWVDTAMAWLANGELQGSEVATFVAEPWRGMTVGIIDLEPIVAFPRAGVMAEIARGSSGATSMHALGLSARAVAEAYASGDFSGARSLAKFVRPFGQSSLWEASMGVLLVLLASSTGQWSRALEAHAECIACLDAMDALMKRASTASLALRAQVEAVCALVCRSAGDAAASEAAGLRMADAVARQNCSSSSSLLVLPSAVAARCTRREVFECVAQYASGMPPICRRAMDRVWGGEADAEVSSEASGRRLFPVGHALAEV</sequence>
<feature type="repeat" description="ANK" evidence="3">
    <location>
        <begin position="2592"/>
        <end position="2613"/>
    </location>
</feature>
<feature type="repeat" description="ANK" evidence="3">
    <location>
        <begin position="2756"/>
        <end position="2777"/>
    </location>
</feature>
<organism evidence="5 6">
    <name type="scientific">Thecamonas trahens ATCC 50062</name>
    <dbReference type="NCBI Taxonomy" id="461836"/>
    <lineage>
        <taxon>Eukaryota</taxon>
        <taxon>Apusozoa</taxon>
        <taxon>Apusomonadida</taxon>
        <taxon>Apusomonadidae</taxon>
        <taxon>Thecamonas</taxon>
    </lineage>
</organism>
<feature type="repeat" description="ANK" evidence="3">
    <location>
        <begin position="2723"/>
        <end position="2755"/>
    </location>
</feature>
<feature type="region of interest" description="Disordered" evidence="4">
    <location>
        <begin position="1712"/>
        <end position="1741"/>
    </location>
</feature>
<evidence type="ECO:0000256" key="2">
    <source>
        <dbReference type="ARBA" id="ARBA00023043"/>
    </source>
</evidence>
<dbReference type="InterPro" id="IPR036770">
    <property type="entry name" value="Ankyrin_rpt-contain_sf"/>
</dbReference>
<evidence type="ECO:0000313" key="5">
    <source>
        <dbReference type="EMBL" id="KNC53475.1"/>
    </source>
</evidence>
<protein>
    <submittedName>
        <fullName evidence="5">Uncharacterized protein</fullName>
    </submittedName>
</protein>
<dbReference type="SMART" id="SM00248">
    <property type="entry name" value="ANK"/>
    <property type="match status" value="6"/>
</dbReference>
<evidence type="ECO:0000256" key="3">
    <source>
        <dbReference type="PROSITE-ProRule" id="PRU00023"/>
    </source>
</evidence>
<feature type="compositionally biased region" description="Polar residues" evidence="4">
    <location>
        <begin position="1072"/>
        <end position="1081"/>
    </location>
</feature>
<dbReference type="EMBL" id="GL349437">
    <property type="protein sequence ID" value="KNC53475.1"/>
    <property type="molecule type" value="Genomic_DNA"/>
</dbReference>
<dbReference type="PANTHER" id="PTHR24198:SF165">
    <property type="entry name" value="ANKYRIN REPEAT-CONTAINING PROTEIN-RELATED"/>
    <property type="match status" value="1"/>
</dbReference>
<evidence type="ECO:0000313" key="6">
    <source>
        <dbReference type="Proteomes" id="UP000054408"/>
    </source>
</evidence>
<feature type="region of interest" description="Disordered" evidence="4">
    <location>
        <begin position="428"/>
        <end position="464"/>
    </location>
</feature>
<feature type="compositionally biased region" description="Low complexity" evidence="4">
    <location>
        <begin position="437"/>
        <end position="464"/>
    </location>
</feature>
<keyword evidence="2 3" id="KW-0040">ANK repeat</keyword>
<evidence type="ECO:0000256" key="4">
    <source>
        <dbReference type="SAM" id="MobiDB-lite"/>
    </source>
</evidence>
<keyword evidence="6" id="KW-1185">Reference proteome</keyword>
<dbReference type="eggNOG" id="KOG4177">
    <property type="taxonomic scope" value="Eukaryota"/>
</dbReference>
<reference evidence="5 6" key="1">
    <citation type="submission" date="2010-05" db="EMBL/GenBank/DDBJ databases">
        <title>The Genome Sequence of Thecamonas trahens ATCC 50062.</title>
        <authorList>
            <consortium name="The Broad Institute Genome Sequencing Platform"/>
            <person name="Russ C."/>
            <person name="Cuomo C."/>
            <person name="Shea T."/>
            <person name="Young S.K."/>
            <person name="Zeng Q."/>
            <person name="Koehrsen M."/>
            <person name="Haas B."/>
            <person name="Borodovsky M."/>
            <person name="Guigo R."/>
            <person name="Alvarado L."/>
            <person name="Berlin A."/>
            <person name="Bochicchio J."/>
            <person name="Borenstein D."/>
            <person name="Chapman S."/>
            <person name="Chen Z."/>
            <person name="Freedman E."/>
            <person name="Gellesch M."/>
            <person name="Goldberg J."/>
            <person name="Griggs A."/>
            <person name="Gujja S."/>
            <person name="Heilman E."/>
            <person name="Heiman D."/>
            <person name="Hepburn T."/>
            <person name="Howarth C."/>
            <person name="Jen D."/>
            <person name="Larson L."/>
            <person name="Mehta T."/>
            <person name="Park D."/>
            <person name="Pearson M."/>
            <person name="Roberts A."/>
            <person name="Saif S."/>
            <person name="Shenoy N."/>
            <person name="Sisk P."/>
            <person name="Stolte C."/>
            <person name="Sykes S."/>
            <person name="Thomson T."/>
            <person name="Walk T."/>
            <person name="White J."/>
            <person name="Yandava C."/>
            <person name="Burger G."/>
            <person name="Gray M.W."/>
            <person name="Holland P.W.H."/>
            <person name="King N."/>
            <person name="Lang F.B.F."/>
            <person name="Roger A.J."/>
            <person name="Ruiz-Trillo I."/>
            <person name="Lander E."/>
            <person name="Nusbaum C."/>
        </authorList>
    </citation>
    <scope>NUCLEOTIDE SEQUENCE [LARGE SCALE GENOMIC DNA]</scope>
    <source>
        <strain evidence="5 6">ATCC 50062</strain>
    </source>
</reference>
<dbReference type="Gene3D" id="1.25.40.20">
    <property type="entry name" value="Ankyrin repeat-containing domain"/>
    <property type="match status" value="2"/>
</dbReference>
<feature type="repeat" description="ANK" evidence="3">
    <location>
        <begin position="2559"/>
        <end position="2591"/>
    </location>
</feature>
<feature type="repeat" description="ANK" evidence="3">
    <location>
        <begin position="2524"/>
        <end position="2556"/>
    </location>
</feature>
<dbReference type="PANTHER" id="PTHR24198">
    <property type="entry name" value="ANKYRIN REPEAT AND PROTEIN KINASE DOMAIN-CONTAINING PROTEIN"/>
    <property type="match status" value="1"/>
</dbReference>
<dbReference type="SUPFAM" id="SSF48403">
    <property type="entry name" value="Ankyrin repeat"/>
    <property type="match status" value="1"/>
</dbReference>
<dbReference type="RefSeq" id="XP_013761799.1">
    <property type="nucleotide sequence ID" value="XM_013906345.1"/>
</dbReference>